<dbReference type="Proteomes" id="UP000233778">
    <property type="component" value="Chromosome"/>
</dbReference>
<dbReference type="OrthoDB" id="495728at2"/>
<reference evidence="4 7" key="3">
    <citation type="submission" date="2017-11" db="EMBL/GenBank/DDBJ databases">
        <title>Complete genome sequence of Serratia sp. ATCC 39006 LacA.</title>
        <authorList>
            <person name="Hampton H.G."/>
            <person name="Jackson S.A."/>
            <person name="Jauregui R."/>
            <person name="Poulter G.T.M."/>
            <person name="Salmond G.P.C."/>
            <person name="Fineran P.C."/>
        </authorList>
    </citation>
    <scope>NUCLEOTIDE SEQUENCE [LARGE SCALE GENOMIC DNA]</scope>
    <source>
        <strain evidence="4 7">ATCC 39006</strain>
    </source>
</reference>
<feature type="domain" description="Aerobactin siderophore biosynthesis IucA/IucC-like C-terminal" evidence="3">
    <location>
        <begin position="422"/>
        <end position="576"/>
    </location>
</feature>
<dbReference type="STRING" id="104623.Ser39006_04363"/>
<dbReference type="AlphaFoldDB" id="A0A2I5TH24"/>
<evidence type="ECO:0000259" key="3">
    <source>
        <dbReference type="Pfam" id="PF06276"/>
    </source>
</evidence>
<dbReference type="InterPro" id="IPR043032">
    <property type="entry name" value="PvsD/AcsD-like_thumb_helix"/>
</dbReference>
<dbReference type="Pfam" id="PF04183">
    <property type="entry name" value="IucA_IucC"/>
    <property type="match status" value="1"/>
</dbReference>
<dbReference type="EMBL" id="CP025085">
    <property type="protein sequence ID" value="AUG99557.1"/>
    <property type="molecule type" value="Genomic_DNA"/>
</dbReference>
<dbReference type="PANTHER" id="PTHR34384:SF5">
    <property type="entry name" value="L-2,3-DIAMINOPROPANOATE--CITRATE LIGASE"/>
    <property type="match status" value="1"/>
</dbReference>
<feature type="domain" description="Aerobactin siderophore biosynthesis IucA/IucC N-terminal" evidence="2">
    <location>
        <begin position="164"/>
        <end position="392"/>
    </location>
</feature>
<dbReference type="PANTHER" id="PTHR34384">
    <property type="entry name" value="L-2,3-DIAMINOPROPANOATE--CITRATE LIGASE"/>
    <property type="match status" value="1"/>
</dbReference>
<dbReference type="Gene3D" id="1.10.150.640">
    <property type="entry name" value="AcsD, thumb domain, helical bundle"/>
    <property type="match status" value="1"/>
</dbReference>
<dbReference type="EMBL" id="CP025084">
    <property type="protein sequence ID" value="AUH03875.1"/>
    <property type="molecule type" value="Genomic_DNA"/>
</dbReference>
<dbReference type="InterPro" id="IPR007310">
    <property type="entry name" value="Aerobactin_biosyn_IucA/IucC_N"/>
</dbReference>
<sequence length="591" mass="66792">MSTLLAVREKGAQALVSSSPARDAAQYAGLTALLNCYIREFAQPQGEVCLASHGNIPQALSSKMLRGDVVLIMLHASQKLLAIKAERWSLLGRGYYGSAPFIKQFGKPWRVMTCREAISLLLTEMAAVVQQPVNQELMEQIENSIAVTQAFLECKPARPAVMGYIRSEQSLLWGHPMHPSPKSRSGVEHQALLACSPEVGARFALYWFRVDPAFWQLGGNAEVTDMLTSLAGEAHCYPCHPWEVTHIVNSPLYQRALSQGAIIPLGERGVEFLPTSSVRTLYSEGLRWYLKCSIHVRLTNCVRKNAWYELESAVALSKRLATHFDKLEVQTPGFHIMREPAASSLDFSALAKPGEQQEIRYLQECFGILYRENLSPATLERYQPEMAAALFAFDRTGENHTRRLIGQLASQHQLPYHDACLRWLTHYLDRLVPGVLHAFFAEGIIFEPHLQNVLVGFENHLPTQIWVRDLEGTKLVSECWPESQLADMSARARQSVWYPREKGWNRVAYCLFINHLSEAIFHLSDGDRVLEQQLWDLLSAQLETWQQEPEVAAMLAGAPIPSKNNLRTRLLQRADKLADYTLMDHPIRSRQ</sequence>
<reference evidence="5" key="2">
    <citation type="submission" date="2013-09" db="EMBL/GenBank/DDBJ databases">
        <authorList>
            <person name="Wang G."/>
            <person name="Yang Y."/>
            <person name="Su Y."/>
        </authorList>
    </citation>
    <scope>NUCLEOTIDE SEQUENCE</scope>
    <source>
        <strain evidence="5">ATCC 39006</strain>
    </source>
</reference>
<dbReference type="InterPro" id="IPR022770">
    <property type="entry name" value="IucA/IucC-like_C"/>
</dbReference>
<name>A0A2I5TH24_SERS3</name>
<dbReference type="GO" id="GO:0019290">
    <property type="term" value="P:siderophore biosynthetic process"/>
    <property type="evidence" value="ECO:0007669"/>
    <property type="project" value="InterPro"/>
</dbReference>
<evidence type="ECO:0000259" key="2">
    <source>
        <dbReference type="Pfam" id="PF04183"/>
    </source>
</evidence>
<reference evidence="5" key="4">
    <citation type="submission" date="2017-11" db="EMBL/GenBank/DDBJ databases">
        <title>Complete genome sequence of Serratia sp. ATCC 39006.</title>
        <authorList>
            <person name="Hampton H.G."/>
            <person name="Jackson S.A."/>
            <person name="Jauregui R."/>
            <person name="Poulter G.T.M."/>
            <person name="Salmond G.P.C."/>
            <person name="Fineran P.C."/>
        </authorList>
    </citation>
    <scope>NUCLEOTIDE SEQUENCE</scope>
    <source>
        <strain evidence="5">ATCC 39006</strain>
    </source>
</reference>
<keyword evidence="6" id="KW-1185">Reference proteome</keyword>
<dbReference type="GO" id="GO:0016881">
    <property type="term" value="F:acid-amino acid ligase activity"/>
    <property type="evidence" value="ECO:0007669"/>
    <property type="project" value="UniProtKB-ARBA"/>
</dbReference>
<dbReference type="InterPro" id="IPR043033">
    <property type="entry name" value="PvsD/AcsD-like_thumb_beta"/>
</dbReference>
<evidence type="ECO:0000313" key="7">
    <source>
        <dbReference type="Proteomes" id="UP000233778"/>
    </source>
</evidence>
<dbReference type="Gene3D" id="2.30.30.1240">
    <property type="entry name" value="AscD, thumb domain, four stranded beta-sheet"/>
    <property type="match status" value="1"/>
</dbReference>
<evidence type="ECO:0000313" key="5">
    <source>
        <dbReference type="EMBL" id="AUH03875.1"/>
    </source>
</evidence>
<gene>
    <name evidence="4" type="ORF">CWC46_06830</name>
    <name evidence="5" type="ORF">Ser39006_006835</name>
</gene>
<accession>A0A2I5TH24</accession>
<dbReference type="Gene3D" id="1.10.510.40">
    <property type="match status" value="1"/>
</dbReference>
<evidence type="ECO:0000313" key="6">
    <source>
        <dbReference type="Proteomes" id="UP000017700"/>
    </source>
</evidence>
<organism evidence="5 6">
    <name type="scientific">Serratia sp. (strain ATCC 39006)</name>
    <name type="common">Prodigiosinella confusarubida</name>
    <dbReference type="NCBI Taxonomy" id="104623"/>
    <lineage>
        <taxon>Bacteria</taxon>
        <taxon>Pseudomonadati</taxon>
        <taxon>Pseudomonadota</taxon>
        <taxon>Gammaproteobacteria</taxon>
        <taxon>Enterobacterales</taxon>
        <taxon>Pectobacteriaceae</taxon>
        <taxon>Prodigiosinella</taxon>
    </lineage>
</organism>
<proteinExistence type="inferred from homology"/>
<dbReference type="RefSeq" id="WP_021017619.1">
    <property type="nucleotide sequence ID" value="NZ_CP025084.1"/>
</dbReference>
<dbReference type="Proteomes" id="UP000017700">
    <property type="component" value="Chromosome"/>
</dbReference>
<reference evidence="5 6" key="1">
    <citation type="journal article" date="2013" name="Genome Announc.">
        <title>Draft genome sequence of Serratia sp. strain ATCC 39006, a model bacterium for analysis of the biosynthesis and regulation of prodigiosin, a carbapenem, and gas vesicles.</title>
        <authorList>
            <person name="Fineran P.C."/>
            <person name="Iglesias Cans M.C."/>
            <person name="Ramsay J.P."/>
            <person name="Wilf N.M."/>
            <person name="Cossyleon D."/>
            <person name="McNeil M.B."/>
            <person name="Williamson N.R."/>
            <person name="Monson R.E."/>
            <person name="Becher S.A."/>
            <person name="Stanton J.A."/>
            <person name="Brugger K."/>
            <person name="Brown S.D."/>
            <person name="Salmond G.P."/>
        </authorList>
    </citation>
    <scope>NUCLEOTIDE SEQUENCE [LARGE SCALE GENOMIC DNA]</scope>
    <source>
        <strain evidence="5">ATCC 39006</strain>
        <strain evidence="6">ATCC 39006 / SC 11482</strain>
    </source>
</reference>
<comment type="similarity">
    <text evidence="1">Belongs to the IucA/IucC family.</text>
</comment>
<dbReference type="Pfam" id="PF06276">
    <property type="entry name" value="FhuF"/>
    <property type="match status" value="1"/>
</dbReference>
<dbReference type="KEGG" id="serq:CWC46_06830"/>
<dbReference type="KEGG" id="sera:Ser39006_006835"/>
<evidence type="ECO:0000256" key="1">
    <source>
        <dbReference type="ARBA" id="ARBA00007832"/>
    </source>
</evidence>
<dbReference type="InterPro" id="IPR037455">
    <property type="entry name" value="LucA/IucC-like"/>
</dbReference>
<protein>
    <submittedName>
        <fullName evidence="5">Siderophore biosynthesis protein</fullName>
    </submittedName>
</protein>
<evidence type="ECO:0000313" key="4">
    <source>
        <dbReference type="EMBL" id="AUG99557.1"/>
    </source>
</evidence>